<evidence type="ECO:0000256" key="5">
    <source>
        <dbReference type="ARBA" id="ARBA00022729"/>
    </source>
</evidence>
<dbReference type="PANTHER" id="PTHR19316:SF18">
    <property type="entry name" value="HSP70-BINDING PROTEIN 1"/>
    <property type="match status" value="1"/>
</dbReference>
<organism evidence="10 11">
    <name type="scientific">Podila minutissima</name>
    <dbReference type="NCBI Taxonomy" id="64525"/>
    <lineage>
        <taxon>Eukaryota</taxon>
        <taxon>Fungi</taxon>
        <taxon>Fungi incertae sedis</taxon>
        <taxon>Mucoromycota</taxon>
        <taxon>Mortierellomycotina</taxon>
        <taxon>Mortierellomycetes</taxon>
        <taxon>Mortierellales</taxon>
        <taxon>Mortierellaceae</taxon>
        <taxon>Podila</taxon>
    </lineage>
</organism>
<evidence type="ECO:0000256" key="9">
    <source>
        <dbReference type="SAM" id="SignalP"/>
    </source>
</evidence>
<dbReference type="InterPro" id="IPR031884">
    <property type="entry name" value="Sil1_fungi"/>
</dbReference>
<accession>A0A9P5ST20</accession>
<name>A0A9P5ST20_9FUNG</name>
<sequence>MARFTSKLTLVIGLCAALALAKAANVDNRPQVICNKGYCYPRVFRPTYEFQEVLDGQEIPGGLHVQMDFETHRKYAKLMDPEEAQEKGSNSILVVDTDTPGVFQHEVGNSNSNVPPPIDLHTSDEDQAAQIESSRLNLQTAFDSIPELGNVNQEAEEAAAPKNNTPYEFQPSNNRQYFNEQLEIVRSSNDNDDVLEALEALADIASDMEFGLLLAEKDGIRVLQKRLLCQDEVSCQSGRLIRAKAAVVISASLQNYNAAQEQAYKSNLHKVLLARLESEKDERVIVRLMSAYTNLVRGGNGKIREQDVAPLAKIFSQHSNPTIRQRFVFLVSDYVDPQMQYDPSADGKEEKTTSEVPKLNVGPWCQVLQTLDIESGVEEVDRALELLNSYNPESCPLPANSSREDL</sequence>
<dbReference type="AlphaFoldDB" id="A0A9P5ST20"/>
<dbReference type="Pfam" id="PF16782">
    <property type="entry name" value="SIL1"/>
    <property type="match status" value="1"/>
</dbReference>
<evidence type="ECO:0000256" key="6">
    <source>
        <dbReference type="ARBA" id="ARBA00022824"/>
    </source>
</evidence>
<evidence type="ECO:0000256" key="4">
    <source>
        <dbReference type="ARBA" id="ARBA00022448"/>
    </source>
</evidence>
<feature type="signal peptide" evidence="9">
    <location>
        <begin position="1"/>
        <end position="23"/>
    </location>
</feature>
<gene>
    <name evidence="10" type="primary">SIL1</name>
    <name evidence="10" type="ORF">BG006_005497</name>
</gene>
<evidence type="ECO:0000313" key="10">
    <source>
        <dbReference type="EMBL" id="KAF9337286.1"/>
    </source>
</evidence>
<dbReference type="EMBL" id="JAAAUY010000031">
    <property type="protein sequence ID" value="KAF9337286.1"/>
    <property type="molecule type" value="Genomic_DNA"/>
</dbReference>
<keyword evidence="8" id="KW-0811">Translocation</keyword>
<protein>
    <recommendedName>
        <fullName evidence="3">Nucleotide exchange factor SIL1</fullName>
    </recommendedName>
</protein>
<evidence type="ECO:0000256" key="1">
    <source>
        <dbReference type="ARBA" id="ARBA00010588"/>
    </source>
</evidence>
<dbReference type="GO" id="GO:0000774">
    <property type="term" value="F:adenyl-nucleotide exchange factor activity"/>
    <property type="evidence" value="ECO:0007669"/>
    <property type="project" value="InterPro"/>
</dbReference>
<evidence type="ECO:0000256" key="8">
    <source>
        <dbReference type="ARBA" id="ARBA00023010"/>
    </source>
</evidence>
<dbReference type="InterPro" id="IPR011989">
    <property type="entry name" value="ARM-like"/>
</dbReference>
<dbReference type="GO" id="GO:0005783">
    <property type="term" value="C:endoplasmic reticulum"/>
    <property type="evidence" value="ECO:0007669"/>
    <property type="project" value="InterPro"/>
</dbReference>
<keyword evidence="6" id="KW-0256">Endoplasmic reticulum</keyword>
<dbReference type="Gene3D" id="1.25.10.10">
    <property type="entry name" value="Leucine-rich Repeat Variant"/>
    <property type="match status" value="1"/>
</dbReference>
<keyword evidence="7" id="KW-0653">Protein transport</keyword>
<dbReference type="PANTHER" id="PTHR19316">
    <property type="entry name" value="PROTEIN FOLDING REGULATOR"/>
    <property type="match status" value="1"/>
</dbReference>
<keyword evidence="4" id="KW-0813">Transport</keyword>
<keyword evidence="11" id="KW-1185">Reference proteome</keyword>
<comment type="subunit">
    <text evidence="2">Interacts with KAR2.</text>
</comment>
<reference evidence="10" key="1">
    <citation type="journal article" date="2020" name="Fungal Divers.">
        <title>Resolving the Mortierellaceae phylogeny through synthesis of multi-gene phylogenetics and phylogenomics.</title>
        <authorList>
            <person name="Vandepol N."/>
            <person name="Liber J."/>
            <person name="Desiro A."/>
            <person name="Na H."/>
            <person name="Kennedy M."/>
            <person name="Barry K."/>
            <person name="Grigoriev I.V."/>
            <person name="Miller A.N."/>
            <person name="O'Donnell K."/>
            <person name="Stajich J.E."/>
            <person name="Bonito G."/>
        </authorList>
    </citation>
    <scope>NUCLEOTIDE SEQUENCE</scope>
    <source>
        <strain evidence="10">NVP1</strain>
    </source>
</reference>
<dbReference type="InterPro" id="IPR050693">
    <property type="entry name" value="Hsp70_NEF-Inhibitors"/>
</dbReference>
<evidence type="ECO:0000256" key="3">
    <source>
        <dbReference type="ARBA" id="ARBA00015352"/>
    </source>
</evidence>
<proteinExistence type="inferred from homology"/>
<feature type="chain" id="PRO_5040346628" description="Nucleotide exchange factor SIL1" evidence="9">
    <location>
        <begin position="24"/>
        <end position="406"/>
    </location>
</feature>
<dbReference type="SUPFAM" id="SSF48371">
    <property type="entry name" value="ARM repeat"/>
    <property type="match status" value="1"/>
</dbReference>
<dbReference type="GO" id="GO:0015031">
    <property type="term" value="P:protein transport"/>
    <property type="evidence" value="ECO:0007669"/>
    <property type="project" value="UniProtKB-KW"/>
</dbReference>
<comment type="similarity">
    <text evidence="1">Belongs to the SIL1 family.</text>
</comment>
<comment type="caution">
    <text evidence="10">The sequence shown here is derived from an EMBL/GenBank/DDBJ whole genome shotgun (WGS) entry which is preliminary data.</text>
</comment>
<dbReference type="InterPro" id="IPR016024">
    <property type="entry name" value="ARM-type_fold"/>
</dbReference>
<keyword evidence="5 9" id="KW-0732">Signal</keyword>
<dbReference type="Proteomes" id="UP000696485">
    <property type="component" value="Unassembled WGS sequence"/>
</dbReference>
<evidence type="ECO:0000256" key="2">
    <source>
        <dbReference type="ARBA" id="ARBA00011799"/>
    </source>
</evidence>
<evidence type="ECO:0000256" key="7">
    <source>
        <dbReference type="ARBA" id="ARBA00022927"/>
    </source>
</evidence>
<evidence type="ECO:0000313" key="11">
    <source>
        <dbReference type="Proteomes" id="UP000696485"/>
    </source>
</evidence>